<protein>
    <submittedName>
        <fullName evidence="1">Uncharacterized protein</fullName>
    </submittedName>
</protein>
<dbReference type="InParanoid" id="A0A067Q0F7"/>
<sequence length="155" mass="16867">MLFPGEFLRSSPSVGKHPLLGSLKRSRVHSDLLVGALPTPRHLDSCGDHQVITVYGHGTGKAVGNGRMVLQLTVSSREEYPIILPLHETSSLLASHLRRFGLGFASWASEWCAWCARSIPPSSTVDYLSICGTAGDKSLAHRVYALKRMSESRGL</sequence>
<dbReference type="AlphaFoldDB" id="A0A067Q0F7"/>
<reference evidence="2" key="1">
    <citation type="journal article" date="2014" name="Proc. Natl. Acad. Sci. U.S.A.">
        <title>Extensive sampling of basidiomycete genomes demonstrates inadequacy of the white-rot/brown-rot paradigm for wood decay fungi.</title>
        <authorList>
            <person name="Riley R."/>
            <person name="Salamov A.A."/>
            <person name="Brown D.W."/>
            <person name="Nagy L.G."/>
            <person name="Floudas D."/>
            <person name="Held B.W."/>
            <person name="Levasseur A."/>
            <person name="Lombard V."/>
            <person name="Morin E."/>
            <person name="Otillar R."/>
            <person name="Lindquist E.A."/>
            <person name="Sun H."/>
            <person name="LaButti K.M."/>
            <person name="Schmutz J."/>
            <person name="Jabbour D."/>
            <person name="Luo H."/>
            <person name="Baker S.E."/>
            <person name="Pisabarro A.G."/>
            <person name="Walton J.D."/>
            <person name="Blanchette R.A."/>
            <person name="Henrissat B."/>
            <person name="Martin F."/>
            <person name="Cullen D."/>
            <person name="Hibbett D.S."/>
            <person name="Grigoriev I.V."/>
        </authorList>
    </citation>
    <scope>NUCLEOTIDE SEQUENCE [LARGE SCALE GENOMIC DNA]</scope>
    <source>
        <strain evidence="2">MUCL 33604</strain>
    </source>
</reference>
<accession>A0A067Q0F7</accession>
<organism evidence="1 2">
    <name type="scientific">Jaapia argillacea MUCL 33604</name>
    <dbReference type="NCBI Taxonomy" id="933084"/>
    <lineage>
        <taxon>Eukaryota</taxon>
        <taxon>Fungi</taxon>
        <taxon>Dikarya</taxon>
        <taxon>Basidiomycota</taxon>
        <taxon>Agaricomycotina</taxon>
        <taxon>Agaricomycetes</taxon>
        <taxon>Agaricomycetidae</taxon>
        <taxon>Jaapiales</taxon>
        <taxon>Jaapiaceae</taxon>
        <taxon>Jaapia</taxon>
    </lineage>
</organism>
<name>A0A067Q0F7_9AGAM</name>
<evidence type="ECO:0000313" key="1">
    <source>
        <dbReference type="EMBL" id="KDQ60563.1"/>
    </source>
</evidence>
<proteinExistence type="predicted"/>
<keyword evidence="2" id="KW-1185">Reference proteome</keyword>
<gene>
    <name evidence="1" type="ORF">JAAARDRAFT_55292</name>
</gene>
<dbReference type="HOGENOM" id="CLU_1695744_0_0_1"/>
<dbReference type="EMBL" id="KL197713">
    <property type="protein sequence ID" value="KDQ60563.1"/>
    <property type="molecule type" value="Genomic_DNA"/>
</dbReference>
<dbReference type="Proteomes" id="UP000027265">
    <property type="component" value="Unassembled WGS sequence"/>
</dbReference>
<evidence type="ECO:0000313" key="2">
    <source>
        <dbReference type="Proteomes" id="UP000027265"/>
    </source>
</evidence>